<dbReference type="AlphaFoldDB" id="A0AAD9URK3"/>
<comment type="caution">
    <text evidence="2">The sequence shown here is derived from an EMBL/GenBank/DDBJ whole genome shotgun (WGS) entry which is preliminary data.</text>
</comment>
<evidence type="ECO:0000313" key="2">
    <source>
        <dbReference type="EMBL" id="KAK2547321.1"/>
    </source>
</evidence>
<gene>
    <name evidence="2" type="ORF">P5673_032769</name>
</gene>
<organism evidence="2 3">
    <name type="scientific">Acropora cervicornis</name>
    <name type="common">Staghorn coral</name>
    <dbReference type="NCBI Taxonomy" id="6130"/>
    <lineage>
        <taxon>Eukaryota</taxon>
        <taxon>Metazoa</taxon>
        <taxon>Cnidaria</taxon>
        <taxon>Anthozoa</taxon>
        <taxon>Hexacorallia</taxon>
        <taxon>Scleractinia</taxon>
        <taxon>Astrocoeniina</taxon>
        <taxon>Acroporidae</taxon>
        <taxon>Acropora</taxon>
    </lineage>
</organism>
<accession>A0AAD9URK3</accession>
<evidence type="ECO:0000256" key="1">
    <source>
        <dbReference type="SAM" id="MobiDB-lite"/>
    </source>
</evidence>
<feature type="non-terminal residue" evidence="2">
    <location>
        <position position="1"/>
    </location>
</feature>
<evidence type="ECO:0000313" key="3">
    <source>
        <dbReference type="Proteomes" id="UP001249851"/>
    </source>
</evidence>
<sequence>MELPSNTPPQYTRRDRGTSAPSSSYTGEYSAVGREEKKTKKQTKKDNNKKNDETIVDEVVEKCEKEISEYGKHLVDKTIAESLEE</sequence>
<feature type="compositionally biased region" description="Basic and acidic residues" evidence="1">
    <location>
        <begin position="33"/>
        <end position="53"/>
    </location>
</feature>
<dbReference type="Proteomes" id="UP001249851">
    <property type="component" value="Unassembled WGS sequence"/>
</dbReference>
<reference evidence="2" key="1">
    <citation type="journal article" date="2023" name="G3 (Bethesda)">
        <title>Whole genome assembly and annotation of the endangered Caribbean coral Acropora cervicornis.</title>
        <authorList>
            <person name="Selwyn J.D."/>
            <person name="Vollmer S.V."/>
        </authorList>
    </citation>
    <scope>NUCLEOTIDE SEQUENCE</scope>
    <source>
        <strain evidence="2">K2</strain>
    </source>
</reference>
<feature type="compositionally biased region" description="Polar residues" evidence="1">
    <location>
        <begin position="1"/>
        <end position="10"/>
    </location>
</feature>
<name>A0AAD9URK3_ACRCE</name>
<feature type="region of interest" description="Disordered" evidence="1">
    <location>
        <begin position="1"/>
        <end position="53"/>
    </location>
</feature>
<proteinExistence type="predicted"/>
<protein>
    <submittedName>
        <fullName evidence="2">Uncharacterized protein</fullName>
    </submittedName>
</protein>
<reference evidence="2" key="2">
    <citation type="journal article" date="2023" name="Science">
        <title>Genomic signatures of disease resistance in endangered staghorn corals.</title>
        <authorList>
            <person name="Vollmer S.V."/>
            <person name="Selwyn J.D."/>
            <person name="Despard B.A."/>
            <person name="Roesel C.L."/>
        </authorList>
    </citation>
    <scope>NUCLEOTIDE SEQUENCE</scope>
    <source>
        <strain evidence="2">K2</strain>
    </source>
</reference>
<dbReference type="EMBL" id="JARQWQ010000191">
    <property type="protein sequence ID" value="KAK2547321.1"/>
    <property type="molecule type" value="Genomic_DNA"/>
</dbReference>
<keyword evidence="3" id="KW-1185">Reference proteome</keyword>